<dbReference type="GO" id="GO:0005524">
    <property type="term" value="F:ATP binding"/>
    <property type="evidence" value="ECO:0007669"/>
    <property type="project" value="UniProtKB-KW"/>
</dbReference>
<reference evidence="12" key="1">
    <citation type="journal article" date="2013" name="Genome Biol. Evol.">
        <title>The genome sequence of Streptomyces lividans 66 reveals a novel tRNA-dependent peptide biosynthetic system within a metal-related genomic island.</title>
        <authorList>
            <person name="Cruz-Morales P."/>
            <person name="Vijgenboom E."/>
            <person name="Iruegas-Bocardo F."/>
            <person name="Girard G."/>
            <person name="Yanez-Guerra L.A."/>
            <person name="Ramos-Aboites H.E."/>
            <person name="Pernodet J.L."/>
            <person name="Anne J."/>
            <person name="van Wezel G.P."/>
            <person name="Barona-Gomez F."/>
        </authorList>
    </citation>
    <scope>NUCLEOTIDE SEQUENCE [LARGE SCALE GENOMIC DNA]</scope>
    <source>
        <strain evidence="12">1326</strain>
    </source>
</reference>
<dbReference type="Pfam" id="PF07714">
    <property type="entry name" value="PK_Tyr_Ser-Thr"/>
    <property type="match status" value="1"/>
</dbReference>
<keyword evidence="8" id="KW-0206">Cytoskeleton</keyword>
<dbReference type="NCBIfam" id="NF041121">
    <property type="entry name" value="SAV_2336_NTERM"/>
    <property type="match status" value="1"/>
</dbReference>
<evidence type="ECO:0000256" key="2">
    <source>
        <dbReference type="ARBA" id="ARBA00004647"/>
    </source>
</evidence>
<dbReference type="EMBL" id="CM001889">
    <property type="protein sequence ID" value="EOY47501.1"/>
    <property type="molecule type" value="Genomic_DNA"/>
</dbReference>
<sequence length="449" mass="47632">MLQPLPEQLWRDTALPPVPGRLSAPHRAAPSASLAFTPYDTAAPRAPEGTAHVPVLEPGPEWLANWAALVASPGGTPYPGAAAALHRPLPADADDRTDVARLSPEELVLRFRASASPQAYRLAGHLALGRPDLPVMRLVQAAVEPDPRPQHLAEVILGGLLTTVAGPPGSYAFRPGVRELLLRGLPRTARNRTHDLLLRTGGLIDDRAGRSPGEFRALIPSRKGTERAGPSESFATISEESVRQLTVRERPSVPSPFPPGLGARYRPTRRLTPSGRIWLAEDTGPDRTAPDRTPADRTAAHPVPTNRTVAIRLHDPATGPAARQTFLRNARRLTRLSHPNLVTVLDAGIEGDVPYVVMEHLDGIALGALTRSGDGRLPVPLTVSVGAQLARALTALHRAGLAHGGLEASRVVLLPDGTVRLSLFEPALALGPGGGARRTCVPCARCCCG</sequence>
<dbReference type="GO" id="GO:0005813">
    <property type="term" value="C:centrosome"/>
    <property type="evidence" value="ECO:0007669"/>
    <property type="project" value="UniProtKB-SubCell"/>
</dbReference>
<keyword evidence="6" id="KW-0418">Kinase</keyword>
<feature type="region of interest" description="Disordered" evidence="9">
    <location>
        <begin position="1"/>
        <end position="26"/>
    </location>
</feature>
<accession>A0A7U9HC98</accession>
<evidence type="ECO:0000313" key="12">
    <source>
        <dbReference type="Proteomes" id="UP000014062"/>
    </source>
</evidence>
<dbReference type="SUPFAM" id="SSF56112">
    <property type="entry name" value="Protein kinase-like (PK-like)"/>
    <property type="match status" value="1"/>
</dbReference>
<dbReference type="RefSeq" id="WP_016326149.1">
    <property type="nucleotide sequence ID" value="NZ_CM001889.1"/>
</dbReference>
<comment type="similarity">
    <text evidence="3">Belongs to the protein kinase superfamily. NEK Ser/Thr protein kinase family. NIMA subfamily.</text>
</comment>
<evidence type="ECO:0000256" key="4">
    <source>
        <dbReference type="ARBA" id="ARBA00022679"/>
    </source>
</evidence>
<evidence type="ECO:0000256" key="6">
    <source>
        <dbReference type="ARBA" id="ARBA00022777"/>
    </source>
</evidence>
<dbReference type="PANTHER" id="PTHR43289:SF34">
    <property type="entry name" value="SERINE_THREONINE-PROTEIN KINASE YBDM-RELATED"/>
    <property type="match status" value="1"/>
</dbReference>
<keyword evidence="4" id="KW-0808">Transferase</keyword>
<evidence type="ECO:0000313" key="11">
    <source>
        <dbReference type="EMBL" id="EOY47501.1"/>
    </source>
</evidence>
<feature type="compositionally biased region" description="Basic and acidic residues" evidence="9">
    <location>
        <begin position="284"/>
        <end position="299"/>
    </location>
</feature>
<protein>
    <recommendedName>
        <fullName evidence="10">Protein kinase domain-containing protein</fullName>
    </recommendedName>
</protein>
<feature type="domain" description="Protein kinase" evidence="10">
    <location>
        <begin position="277"/>
        <end position="449"/>
    </location>
</feature>
<dbReference type="Gene3D" id="3.30.200.20">
    <property type="entry name" value="Phosphorylase Kinase, domain 1"/>
    <property type="match status" value="1"/>
</dbReference>
<dbReference type="Proteomes" id="UP000014062">
    <property type="component" value="Chromosome"/>
</dbReference>
<evidence type="ECO:0000256" key="8">
    <source>
        <dbReference type="ARBA" id="ARBA00023212"/>
    </source>
</evidence>
<comment type="subcellular location">
    <subcellularLocation>
        <location evidence="1">Cytoplasm</location>
        <location evidence="1">Cytoskeleton</location>
        <location evidence="1">Microtubule organizing center</location>
        <location evidence="1">Centrosome</location>
    </subcellularLocation>
    <subcellularLocation>
        <location evidence="2">Cytoplasm</location>
        <location evidence="2">Cytoskeleton</location>
        <location evidence="2">Spindle pole</location>
    </subcellularLocation>
</comment>
<feature type="region of interest" description="Disordered" evidence="9">
    <location>
        <begin position="219"/>
        <end position="301"/>
    </location>
</feature>
<dbReference type="InterPro" id="IPR011009">
    <property type="entry name" value="Kinase-like_dom_sf"/>
</dbReference>
<dbReference type="GO" id="GO:0004674">
    <property type="term" value="F:protein serine/threonine kinase activity"/>
    <property type="evidence" value="ECO:0007669"/>
    <property type="project" value="TreeGrafter"/>
</dbReference>
<keyword evidence="8" id="KW-0963">Cytoplasm</keyword>
<evidence type="ECO:0000256" key="5">
    <source>
        <dbReference type="ARBA" id="ARBA00022741"/>
    </source>
</evidence>
<name>A0A7U9HC98_STRLI</name>
<dbReference type="Gene3D" id="1.10.510.10">
    <property type="entry name" value="Transferase(Phosphotransferase) domain 1"/>
    <property type="match status" value="1"/>
</dbReference>
<organism evidence="11 12">
    <name type="scientific">Streptomyces lividans 1326</name>
    <dbReference type="NCBI Taxonomy" id="1200984"/>
    <lineage>
        <taxon>Bacteria</taxon>
        <taxon>Bacillati</taxon>
        <taxon>Actinomycetota</taxon>
        <taxon>Actinomycetes</taxon>
        <taxon>Kitasatosporales</taxon>
        <taxon>Streptomycetaceae</taxon>
        <taxon>Streptomyces</taxon>
    </lineage>
</organism>
<dbReference type="AlphaFoldDB" id="A0A7U9HC98"/>
<evidence type="ECO:0000259" key="10">
    <source>
        <dbReference type="PROSITE" id="PS50011"/>
    </source>
</evidence>
<dbReference type="PANTHER" id="PTHR43289">
    <property type="entry name" value="MITOGEN-ACTIVATED PROTEIN KINASE KINASE KINASE 20-RELATED"/>
    <property type="match status" value="1"/>
</dbReference>
<gene>
    <name evidence="11" type="ORF">SLI_2786</name>
</gene>
<evidence type="ECO:0000256" key="1">
    <source>
        <dbReference type="ARBA" id="ARBA00004300"/>
    </source>
</evidence>
<dbReference type="InterPro" id="IPR000719">
    <property type="entry name" value="Prot_kinase_dom"/>
</dbReference>
<keyword evidence="5" id="KW-0547">Nucleotide-binding</keyword>
<keyword evidence="7" id="KW-0067">ATP-binding</keyword>
<evidence type="ECO:0000256" key="3">
    <source>
        <dbReference type="ARBA" id="ARBA00010886"/>
    </source>
</evidence>
<evidence type="ECO:0000256" key="7">
    <source>
        <dbReference type="ARBA" id="ARBA00022840"/>
    </source>
</evidence>
<proteinExistence type="inferred from homology"/>
<dbReference type="InterPro" id="IPR001245">
    <property type="entry name" value="Ser-Thr/Tyr_kinase_cat_dom"/>
</dbReference>
<dbReference type="InterPro" id="IPR047738">
    <property type="entry name" value="SAV_2336-like_N"/>
</dbReference>
<dbReference type="PROSITE" id="PS50011">
    <property type="entry name" value="PROTEIN_KINASE_DOM"/>
    <property type="match status" value="1"/>
</dbReference>
<dbReference type="GO" id="GO:0000922">
    <property type="term" value="C:spindle pole"/>
    <property type="evidence" value="ECO:0007669"/>
    <property type="project" value="UniProtKB-SubCell"/>
</dbReference>
<feature type="compositionally biased region" description="Basic and acidic residues" evidence="9">
    <location>
        <begin position="240"/>
        <end position="251"/>
    </location>
</feature>
<evidence type="ECO:0000256" key="9">
    <source>
        <dbReference type="SAM" id="MobiDB-lite"/>
    </source>
</evidence>